<evidence type="ECO:0000256" key="1">
    <source>
        <dbReference type="SAM" id="Phobius"/>
    </source>
</evidence>
<feature type="transmembrane region" description="Helical" evidence="1">
    <location>
        <begin position="526"/>
        <end position="546"/>
    </location>
</feature>
<evidence type="ECO:0000313" key="2">
    <source>
        <dbReference type="EMBL" id="KAB5589567.1"/>
    </source>
</evidence>
<sequence>MQAIRRLLHRTPPPNLVPPLDPAPAPNPDISPELALPHSLNATTDFTDVKVNPSNSSNPSNHIKDQITAVLRKLWPLTLYCVAAVAITCFMLFYVKDNHFNIRERKPSVALIDGTETSPHGYAPLQADITTLLSIFLSFFRWVLETWCSALCWYSLFLLLRRTGMSHRDFQLVVNRKVFHFSTYFRDPLTFFVGLVLLVTTLIQYSAPLLAGAITWVPSNRILTDAPRVGVADILLSDWQAYSSNAELRQRAGIQAASFANTAWSDKIERGVFKRVVPSVAKLNIGSTIAQVVLPYFEVTSLEWIPDPQQSLTPDQLNVTKKVIPMLSTYSNQSTFFAPATMALIPELNSDWTMDWSNRQKPLPSPSTASESRILALYLHYEEGANPDCRSRAAEIFGNIPSTLGAYFDNPSCFAFARVVYRAGAGVCANCRISSNSTVQNDTAIALRDDRMTRDALRLIPDVVGNLVLMNTSVPLPWNALDDYVIETLTRSYSGAWMALNLGGTFFTTYSPAVPTSLAEVNLGRLYAWLGLQLLVLVLGVIFLIVQHSAPSPPLKDTNMKLAPFYLDAGDVAKPDNFGTLDEKAHLKIDPSDPWKIIVDATLETLAGP</sequence>
<keyword evidence="1" id="KW-1133">Transmembrane helix</keyword>
<organism evidence="2 3">
    <name type="scientific">Ceratobasidium theobromae</name>
    <dbReference type="NCBI Taxonomy" id="1582974"/>
    <lineage>
        <taxon>Eukaryota</taxon>
        <taxon>Fungi</taxon>
        <taxon>Dikarya</taxon>
        <taxon>Basidiomycota</taxon>
        <taxon>Agaricomycotina</taxon>
        <taxon>Agaricomycetes</taxon>
        <taxon>Cantharellales</taxon>
        <taxon>Ceratobasidiaceae</taxon>
        <taxon>Ceratobasidium</taxon>
    </lineage>
</organism>
<evidence type="ECO:0000313" key="3">
    <source>
        <dbReference type="Proteomes" id="UP000383932"/>
    </source>
</evidence>
<feature type="transmembrane region" description="Helical" evidence="1">
    <location>
        <begin position="189"/>
        <end position="217"/>
    </location>
</feature>
<comment type="caution">
    <text evidence="2">The sequence shown here is derived from an EMBL/GenBank/DDBJ whole genome shotgun (WGS) entry which is preliminary data.</text>
</comment>
<keyword evidence="3" id="KW-1185">Reference proteome</keyword>
<keyword evidence="1" id="KW-0812">Transmembrane</keyword>
<dbReference type="EMBL" id="SSOP01000253">
    <property type="protein sequence ID" value="KAB5589567.1"/>
    <property type="molecule type" value="Genomic_DNA"/>
</dbReference>
<feature type="transmembrane region" description="Helical" evidence="1">
    <location>
        <begin position="74"/>
        <end position="95"/>
    </location>
</feature>
<proteinExistence type="predicted"/>
<dbReference type="Proteomes" id="UP000383932">
    <property type="component" value="Unassembled WGS sequence"/>
</dbReference>
<keyword evidence="1" id="KW-0472">Membrane</keyword>
<reference evidence="2 3" key="1">
    <citation type="journal article" date="2019" name="Fungal Biol. Biotechnol.">
        <title>Draft genome sequence of fastidious pathogen Ceratobasidium theobromae, which causes vascular-streak dieback in Theobroma cacao.</title>
        <authorList>
            <person name="Ali S.S."/>
            <person name="Asman A."/>
            <person name="Shao J."/>
            <person name="Firmansyah A.P."/>
            <person name="Susilo A.W."/>
            <person name="Rosmana A."/>
            <person name="McMahon P."/>
            <person name="Junaid M."/>
            <person name="Guest D."/>
            <person name="Kheng T.Y."/>
            <person name="Meinhardt L.W."/>
            <person name="Bailey B.A."/>
        </authorList>
    </citation>
    <scope>NUCLEOTIDE SEQUENCE [LARGE SCALE GENOMIC DNA]</scope>
    <source>
        <strain evidence="2 3">CT2</strain>
    </source>
</reference>
<evidence type="ECO:0008006" key="4">
    <source>
        <dbReference type="Google" id="ProtNLM"/>
    </source>
</evidence>
<accession>A0A5N5QE13</accession>
<protein>
    <recommendedName>
        <fullName evidence="4">Transmembrane protein</fullName>
    </recommendedName>
</protein>
<name>A0A5N5QE13_9AGAM</name>
<feature type="transmembrane region" description="Helical" evidence="1">
    <location>
        <begin position="139"/>
        <end position="160"/>
    </location>
</feature>
<gene>
    <name evidence="2" type="ORF">CTheo_6993</name>
</gene>
<dbReference type="AlphaFoldDB" id="A0A5N5QE13"/>
<dbReference type="OrthoDB" id="3227939at2759"/>